<evidence type="ECO:0000313" key="2">
    <source>
        <dbReference type="EMBL" id="OIV93340.1"/>
    </source>
</evidence>
<evidence type="ECO:0000256" key="1">
    <source>
        <dbReference type="SAM" id="MobiDB-lite"/>
    </source>
</evidence>
<proteinExistence type="predicted"/>
<dbReference type="Proteomes" id="UP000188354">
    <property type="component" value="Chromosome LG18"/>
</dbReference>
<dbReference type="PANTHER" id="PTHR35123:SF2">
    <property type="entry name" value="UBIQUITIN CARBOXYL-TERMINAL HYDROLASE-LIKE PROTEIN"/>
    <property type="match status" value="1"/>
</dbReference>
<gene>
    <name evidence="2" type="ORF">TanjilG_23276</name>
</gene>
<feature type="region of interest" description="Disordered" evidence="1">
    <location>
        <begin position="1"/>
        <end position="45"/>
    </location>
</feature>
<feature type="compositionally biased region" description="Acidic residues" evidence="1">
    <location>
        <begin position="14"/>
        <end position="25"/>
    </location>
</feature>
<protein>
    <submittedName>
        <fullName evidence="2">Uncharacterized protein</fullName>
    </submittedName>
</protein>
<dbReference type="Gramene" id="OIV93340">
    <property type="protein sequence ID" value="OIV93340"/>
    <property type="gene ID" value="TanjilG_23276"/>
</dbReference>
<name>A0A1J7GUQ9_LUPAN</name>
<organism evidence="2 3">
    <name type="scientific">Lupinus angustifolius</name>
    <name type="common">Narrow-leaved blue lupine</name>
    <dbReference type="NCBI Taxonomy" id="3871"/>
    <lineage>
        <taxon>Eukaryota</taxon>
        <taxon>Viridiplantae</taxon>
        <taxon>Streptophyta</taxon>
        <taxon>Embryophyta</taxon>
        <taxon>Tracheophyta</taxon>
        <taxon>Spermatophyta</taxon>
        <taxon>Magnoliopsida</taxon>
        <taxon>eudicotyledons</taxon>
        <taxon>Gunneridae</taxon>
        <taxon>Pentapetalae</taxon>
        <taxon>rosids</taxon>
        <taxon>fabids</taxon>
        <taxon>Fabales</taxon>
        <taxon>Fabaceae</taxon>
        <taxon>Papilionoideae</taxon>
        <taxon>50 kb inversion clade</taxon>
        <taxon>genistoids sensu lato</taxon>
        <taxon>core genistoids</taxon>
        <taxon>Genisteae</taxon>
        <taxon>Lupinus</taxon>
    </lineage>
</organism>
<evidence type="ECO:0000313" key="3">
    <source>
        <dbReference type="Proteomes" id="UP000188354"/>
    </source>
</evidence>
<dbReference type="OMA" id="KECNTHF"/>
<feature type="compositionally biased region" description="Polar residues" evidence="1">
    <location>
        <begin position="66"/>
        <end position="90"/>
    </location>
</feature>
<dbReference type="AlphaFoldDB" id="A0A1J7GUQ9"/>
<keyword evidence="3" id="KW-1185">Reference proteome</keyword>
<feature type="region of interest" description="Disordered" evidence="1">
    <location>
        <begin position="66"/>
        <end position="93"/>
    </location>
</feature>
<reference evidence="2 3" key="1">
    <citation type="journal article" date="2017" name="Plant Biotechnol. J.">
        <title>A comprehensive draft genome sequence for lupin (Lupinus angustifolius), an emerging health food: insights into plant-microbe interactions and legume evolution.</title>
        <authorList>
            <person name="Hane J.K."/>
            <person name="Ming Y."/>
            <person name="Kamphuis L.G."/>
            <person name="Nelson M.N."/>
            <person name="Garg G."/>
            <person name="Atkins C.A."/>
            <person name="Bayer P.E."/>
            <person name="Bravo A."/>
            <person name="Bringans S."/>
            <person name="Cannon S."/>
            <person name="Edwards D."/>
            <person name="Foley R."/>
            <person name="Gao L.L."/>
            <person name="Harrison M.J."/>
            <person name="Huang W."/>
            <person name="Hurgobin B."/>
            <person name="Li S."/>
            <person name="Liu C.W."/>
            <person name="McGrath A."/>
            <person name="Morahan G."/>
            <person name="Murray J."/>
            <person name="Weller J."/>
            <person name="Jian J."/>
            <person name="Singh K.B."/>
        </authorList>
    </citation>
    <scope>NUCLEOTIDE SEQUENCE [LARGE SCALE GENOMIC DNA]</scope>
    <source>
        <strain evidence="3">cv. Tanjil</strain>
        <tissue evidence="2">Whole plant</tissue>
    </source>
</reference>
<dbReference type="PANTHER" id="PTHR35123">
    <property type="entry name" value="OS07G0633900 PROTEIN-RELATED"/>
    <property type="match status" value="1"/>
</dbReference>
<sequence>MSASDEKISNTVVNEDDDDEDEDQNDVVSSIGKNQRTKPRFGVLQRQFSKAKSKFRRIKSKRVLLPSSSLSENANSNTGSGKNKSMNNRTYDYDDDRRSGGCKLCFLRPKVLESFDGSSTTSDPNNPNFTHPMLRVLIENNDFYSKDCNPHLDC</sequence>
<dbReference type="EMBL" id="CM007378">
    <property type="protein sequence ID" value="OIV93340.1"/>
    <property type="molecule type" value="Genomic_DNA"/>
</dbReference>
<accession>A0A1J7GUQ9</accession>